<keyword evidence="3" id="KW-0285">Flavoprotein</keyword>
<accession>A0A8H7NEA9</accession>
<dbReference type="PANTHER" id="PTHR11530">
    <property type="entry name" value="D-AMINO ACID OXIDASE"/>
    <property type="match status" value="1"/>
</dbReference>
<evidence type="ECO:0000256" key="1">
    <source>
        <dbReference type="ARBA" id="ARBA00001974"/>
    </source>
</evidence>
<dbReference type="SUPFAM" id="SSF51971">
    <property type="entry name" value="Nucleotide-binding domain"/>
    <property type="match status" value="1"/>
</dbReference>
<protein>
    <recommendedName>
        <fullName evidence="7">FAD dependent oxidoreductase domain-containing protein</fullName>
    </recommendedName>
</protein>
<dbReference type="InterPro" id="IPR023209">
    <property type="entry name" value="DAO"/>
</dbReference>
<evidence type="ECO:0000256" key="4">
    <source>
        <dbReference type="ARBA" id="ARBA00022827"/>
    </source>
</evidence>
<dbReference type="Proteomes" id="UP000616885">
    <property type="component" value="Unassembled WGS sequence"/>
</dbReference>
<dbReference type="PIRSF" id="PIRSF000189">
    <property type="entry name" value="D-aa_oxidase"/>
    <property type="match status" value="1"/>
</dbReference>
<dbReference type="Pfam" id="PF01266">
    <property type="entry name" value="DAO"/>
    <property type="match status" value="1"/>
</dbReference>
<evidence type="ECO:0000256" key="2">
    <source>
        <dbReference type="ARBA" id="ARBA00006730"/>
    </source>
</evidence>
<evidence type="ECO:0000256" key="5">
    <source>
        <dbReference type="ARBA" id="ARBA00023002"/>
    </source>
</evidence>
<organism evidence="8 9">
    <name type="scientific">Bionectria ochroleuca</name>
    <name type="common">Gliocladium roseum</name>
    <dbReference type="NCBI Taxonomy" id="29856"/>
    <lineage>
        <taxon>Eukaryota</taxon>
        <taxon>Fungi</taxon>
        <taxon>Dikarya</taxon>
        <taxon>Ascomycota</taxon>
        <taxon>Pezizomycotina</taxon>
        <taxon>Sordariomycetes</taxon>
        <taxon>Hypocreomycetidae</taxon>
        <taxon>Hypocreales</taxon>
        <taxon>Bionectriaceae</taxon>
        <taxon>Clonostachys</taxon>
    </lineage>
</organism>
<evidence type="ECO:0000256" key="6">
    <source>
        <dbReference type="PIRSR" id="PIRSR000189-1"/>
    </source>
</evidence>
<feature type="binding site" evidence="6">
    <location>
        <position position="158"/>
    </location>
    <ligand>
        <name>FAD</name>
        <dbReference type="ChEBI" id="CHEBI:57692"/>
    </ligand>
</feature>
<dbReference type="AlphaFoldDB" id="A0A8H7NEA9"/>
<sequence>MVTVTILGAGVTGLSIASQLPSTYQINILGQHLPGDPFDNDYTSQWAGACWVGVPMSSPRDQRLQLESFAVLWRLAKIHPESGLRRSKMTEIFEYGARDDIWYSSKIPGFRWLDTSELPATARFGMEYQTVCISPPVFLSWMRKRLEARGVQFHYSNVRSLAELRNFGHDVLINATGARTKDLKDVDEPNLVPYRLQSLVVKKDYDECYIYRGNRGYYFNMFGRPDGTTYIGGIKTLGVNDRTVYDQDRQTILTRGHEKLPSILPSPNPGDYEILYDIATTYEFRPQEKGGVRVEKEVIEGQKVVHAYGQEAGGYCYSFGVAKEASELVAEHIFEMPPNSRI</sequence>
<dbReference type="GO" id="GO:0005737">
    <property type="term" value="C:cytoplasm"/>
    <property type="evidence" value="ECO:0007669"/>
    <property type="project" value="TreeGrafter"/>
</dbReference>
<evidence type="ECO:0000259" key="7">
    <source>
        <dbReference type="Pfam" id="PF01266"/>
    </source>
</evidence>
<dbReference type="PANTHER" id="PTHR11530:SF11">
    <property type="entry name" value="D-ASPARTATE OXIDASE"/>
    <property type="match status" value="1"/>
</dbReference>
<feature type="domain" description="FAD dependent oxidoreductase" evidence="7">
    <location>
        <begin position="4"/>
        <end position="328"/>
    </location>
</feature>
<keyword evidence="4 6" id="KW-0274">FAD</keyword>
<evidence type="ECO:0000256" key="3">
    <source>
        <dbReference type="ARBA" id="ARBA00022630"/>
    </source>
</evidence>
<dbReference type="GO" id="GO:0071949">
    <property type="term" value="F:FAD binding"/>
    <property type="evidence" value="ECO:0007669"/>
    <property type="project" value="InterPro"/>
</dbReference>
<dbReference type="SUPFAM" id="SSF54373">
    <property type="entry name" value="FAD-linked reductases, C-terminal domain"/>
    <property type="match status" value="1"/>
</dbReference>
<feature type="binding site" evidence="6">
    <location>
        <position position="285"/>
    </location>
    <ligand>
        <name>D-dopa</name>
        <dbReference type="ChEBI" id="CHEBI:149689"/>
    </ligand>
</feature>
<comment type="similarity">
    <text evidence="2">Belongs to the DAMOX/DASOX family.</text>
</comment>
<name>A0A8H7NEA9_BIOOC</name>
<keyword evidence="5" id="KW-0560">Oxidoreductase</keyword>
<dbReference type="GO" id="GO:0003884">
    <property type="term" value="F:D-amino-acid oxidase activity"/>
    <property type="evidence" value="ECO:0007669"/>
    <property type="project" value="InterPro"/>
</dbReference>
<dbReference type="InterPro" id="IPR006076">
    <property type="entry name" value="FAD-dep_OxRdtase"/>
</dbReference>
<feature type="binding site" evidence="6">
    <location>
        <position position="176"/>
    </location>
    <ligand>
        <name>FAD</name>
        <dbReference type="ChEBI" id="CHEBI:57692"/>
    </ligand>
</feature>
<evidence type="ECO:0000313" key="8">
    <source>
        <dbReference type="EMBL" id="KAF9754304.1"/>
    </source>
</evidence>
<comment type="cofactor">
    <cofactor evidence="1 6">
        <name>FAD</name>
        <dbReference type="ChEBI" id="CHEBI:57692"/>
    </cofactor>
</comment>
<evidence type="ECO:0000313" key="9">
    <source>
        <dbReference type="Proteomes" id="UP000616885"/>
    </source>
</evidence>
<proteinExistence type="inferred from homology"/>
<gene>
    <name evidence="8" type="ORF">IM811_013062</name>
</gene>
<dbReference type="GO" id="GO:0019478">
    <property type="term" value="P:D-amino acid catabolic process"/>
    <property type="evidence" value="ECO:0007669"/>
    <property type="project" value="TreeGrafter"/>
</dbReference>
<reference evidence="8" key="1">
    <citation type="submission" date="2020-10" db="EMBL/GenBank/DDBJ databases">
        <title>High-Quality Genome Resource of Clonostachys rosea strain S41 by Oxford Nanopore Long-Read Sequencing.</title>
        <authorList>
            <person name="Wang H."/>
        </authorList>
    </citation>
    <scope>NUCLEOTIDE SEQUENCE</scope>
    <source>
        <strain evidence="8">S41</strain>
    </source>
</reference>
<dbReference type="EMBL" id="JADCTT010000004">
    <property type="protein sequence ID" value="KAF9754304.1"/>
    <property type="molecule type" value="Genomic_DNA"/>
</dbReference>
<dbReference type="Gene3D" id="3.40.50.720">
    <property type="entry name" value="NAD(P)-binding Rossmann-like Domain"/>
    <property type="match status" value="1"/>
</dbReference>
<comment type="caution">
    <text evidence="8">The sequence shown here is derived from an EMBL/GenBank/DDBJ whole genome shotgun (WGS) entry which is preliminary data.</text>
</comment>
<dbReference type="Gene3D" id="3.30.9.10">
    <property type="entry name" value="D-Amino Acid Oxidase, subunit A, domain 2"/>
    <property type="match status" value="1"/>
</dbReference>
<feature type="binding site" evidence="6">
    <location>
        <begin position="43"/>
        <end position="44"/>
    </location>
    <ligand>
        <name>FAD</name>
        <dbReference type="ChEBI" id="CHEBI:57692"/>
    </ligand>
</feature>